<dbReference type="InterPro" id="IPR026749">
    <property type="entry name" value="Tmem135"/>
</dbReference>
<keyword evidence="4" id="KW-1185">Reference proteome</keyword>
<gene>
    <name evidence="3" type="ORF">OC842_005494</name>
</gene>
<accession>A0AAN6JID6</accession>
<reference evidence="3" key="1">
    <citation type="journal article" date="2023" name="PhytoFront">
        <title>Draft Genome Resources of Seven Strains of Tilletia horrida, Causal Agent of Kernel Smut of Rice.</title>
        <authorList>
            <person name="Khanal S."/>
            <person name="Antony Babu S."/>
            <person name="Zhou X.G."/>
        </authorList>
    </citation>
    <scope>NUCLEOTIDE SEQUENCE</scope>
    <source>
        <strain evidence="3">TX3</strain>
    </source>
</reference>
<keyword evidence="2" id="KW-0812">Transmembrane</keyword>
<sequence length="652" mass="71472">MASPASYVITPAELQSLRERLASLGIVSLSPQQQQQQQLAQRRPSHQRTRSRSGSEGPFSQPVSGVQSSAPSRPTSPSAIFPPSRTANFWKDDDMLPLTSRQAIRAGAMGLTIGWAFDALLPLIMRRKSAWEALKGLTAKVPVRMASALWLYVFLYRTLLQFLHRVRAQLLARAARSPSSITAAAARNASLSEAKPYRALDEIDHAQPGGSSVNKAAEAEEEEGAEQSLRTRAYLRFWRMLRSPMLPPFLAAIAASIPALPMLPSAPFPRRSLAVYVFTQSIRWAFLEARRSDAKAVRYIPTWIGGALWYAVGNAQLLYAFLFHPDCFPTGYGKFILSRSNGYAPQRPQHLPASISWPSQRVIVDHIAQLSTPTRTSPAFPSFSSPLLSALTPSPYPTTDFLSINSVLDYGPAHPAHSSLVCAIMHPAEPSCKRNATEFWKREWWGAARFVAGFAALSNVLAWKKLAKDPETAIFRFLLATIQGATVITGSISTAWSLVCFFQHYLPRSFIPRYRYFLNGLLSAVWILAVPTRRRSELGNYVGRLSLQSSWDLAVKKKKVKPIKNGDLLLMALGLATITALFEERPRALTPAIRSALARVTGPRQGGIGVPSSVDPGLLNAAAKAAAASGAESGGKPKRSTRGFSMTSVWPR</sequence>
<dbReference type="Proteomes" id="UP001176521">
    <property type="component" value="Unassembled WGS sequence"/>
</dbReference>
<name>A0AAN6JID6_9BASI</name>
<feature type="region of interest" description="Disordered" evidence="1">
    <location>
        <begin position="204"/>
        <end position="225"/>
    </location>
</feature>
<comment type="caution">
    <text evidence="3">The sequence shown here is derived from an EMBL/GenBank/DDBJ whole genome shotgun (WGS) entry which is preliminary data.</text>
</comment>
<feature type="transmembrane region" description="Helical" evidence="2">
    <location>
        <begin position="516"/>
        <end position="532"/>
    </location>
</feature>
<evidence type="ECO:0000313" key="4">
    <source>
        <dbReference type="Proteomes" id="UP001176521"/>
    </source>
</evidence>
<feature type="transmembrane region" description="Helical" evidence="2">
    <location>
        <begin position="474"/>
        <end position="496"/>
    </location>
</feature>
<evidence type="ECO:0000313" key="3">
    <source>
        <dbReference type="EMBL" id="KAK0525469.1"/>
    </source>
</evidence>
<feature type="region of interest" description="Disordered" evidence="1">
    <location>
        <begin position="627"/>
        <end position="652"/>
    </location>
</feature>
<proteinExistence type="predicted"/>
<organism evidence="3 4">
    <name type="scientific">Tilletia horrida</name>
    <dbReference type="NCBI Taxonomy" id="155126"/>
    <lineage>
        <taxon>Eukaryota</taxon>
        <taxon>Fungi</taxon>
        <taxon>Dikarya</taxon>
        <taxon>Basidiomycota</taxon>
        <taxon>Ustilaginomycotina</taxon>
        <taxon>Exobasidiomycetes</taxon>
        <taxon>Tilletiales</taxon>
        <taxon>Tilletiaceae</taxon>
        <taxon>Tilletia</taxon>
    </lineage>
</organism>
<dbReference type="AlphaFoldDB" id="A0AAN6JID6"/>
<keyword evidence="2" id="KW-1133">Transmembrane helix</keyword>
<keyword evidence="2" id="KW-0472">Membrane</keyword>
<feature type="transmembrane region" description="Helical" evidence="2">
    <location>
        <begin position="299"/>
        <end position="322"/>
    </location>
</feature>
<feature type="compositionally biased region" description="Polar residues" evidence="1">
    <location>
        <begin position="642"/>
        <end position="652"/>
    </location>
</feature>
<evidence type="ECO:0000256" key="2">
    <source>
        <dbReference type="SAM" id="Phobius"/>
    </source>
</evidence>
<feature type="transmembrane region" description="Helical" evidence="2">
    <location>
        <begin position="245"/>
        <end position="263"/>
    </location>
</feature>
<feature type="transmembrane region" description="Helical" evidence="2">
    <location>
        <begin position="103"/>
        <end position="125"/>
    </location>
</feature>
<dbReference type="EMBL" id="JAPDMQ010000397">
    <property type="protein sequence ID" value="KAK0525469.1"/>
    <property type="molecule type" value="Genomic_DNA"/>
</dbReference>
<dbReference type="PANTHER" id="PTHR12459:SF19">
    <property type="entry name" value="TRANSMEMBRANE PROTEIN 135 N-TERMINAL DOMAIN-CONTAINING PROTEIN"/>
    <property type="match status" value="1"/>
</dbReference>
<protein>
    <submittedName>
        <fullName evidence="3">Uncharacterized protein</fullName>
    </submittedName>
</protein>
<evidence type="ECO:0000256" key="1">
    <source>
        <dbReference type="SAM" id="MobiDB-lite"/>
    </source>
</evidence>
<dbReference type="PANTHER" id="PTHR12459">
    <property type="entry name" value="TRANSMEMBRANE PROTEIN 135-RELATED"/>
    <property type="match status" value="1"/>
</dbReference>
<feature type="compositionally biased region" description="Low complexity" evidence="1">
    <location>
        <begin position="68"/>
        <end position="79"/>
    </location>
</feature>
<feature type="region of interest" description="Disordered" evidence="1">
    <location>
        <begin position="28"/>
        <end position="85"/>
    </location>
</feature>
<feature type="transmembrane region" description="Helical" evidence="2">
    <location>
        <begin position="145"/>
        <end position="163"/>
    </location>
</feature>